<dbReference type="PROSITE" id="PS51379">
    <property type="entry name" value="4FE4S_FER_2"/>
    <property type="match status" value="1"/>
</dbReference>
<accession>A0A562LSD9</accession>
<evidence type="ECO:0000259" key="1">
    <source>
        <dbReference type="PROSITE" id="PS51379"/>
    </source>
</evidence>
<feature type="domain" description="4Fe-4S ferredoxin-type" evidence="1">
    <location>
        <begin position="36"/>
        <end position="65"/>
    </location>
</feature>
<dbReference type="InterPro" id="IPR010208">
    <property type="entry name" value="Ion_transpt_RnfC/RsxC"/>
</dbReference>
<dbReference type="GO" id="GO:0016020">
    <property type="term" value="C:membrane"/>
    <property type="evidence" value="ECO:0007669"/>
    <property type="project" value="InterPro"/>
</dbReference>
<dbReference type="PANTHER" id="PTHR43034">
    <property type="entry name" value="ION-TRANSLOCATING OXIDOREDUCTASE COMPLEX SUBUNIT C"/>
    <property type="match status" value="1"/>
</dbReference>
<reference evidence="2 3" key="1">
    <citation type="journal article" date="2015" name="Stand. Genomic Sci.">
        <title>Genomic Encyclopedia of Bacterial and Archaeal Type Strains, Phase III: the genomes of soil and plant-associated and newly described type strains.</title>
        <authorList>
            <person name="Whitman W.B."/>
            <person name="Woyke T."/>
            <person name="Klenk H.P."/>
            <person name="Zhou Y."/>
            <person name="Lilburn T.G."/>
            <person name="Beck B.J."/>
            <person name="De Vos P."/>
            <person name="Vandamme P."/>
            <person name="Eisen J.A."/>
            <person name="Garrity G."/>
            <person name="Hugenholtz P."/>
            <person name="Kyrpides N.C."/>
        </authorList>
    </citation>
    <scope>NUCLEOTIDE SEQUENCE [LARGE SCALE GENOMIC DNA]</scope>
    <source>
        <strain evidence="2 3">CGMCC 1.10136</strain>
    </source>
</reference>
<dbReference type="SUPFAM" id="SSF46548">
    <property type="entry name" value="alpha-helical ferredoxin"/>
    <property type="match status" value="1"/>
</dbReference>
<dbReference type="InterPro" id="IPR017896">
    <property type="entry name" value="4Fe4S_Fe-S-bd"/>
</dbReference>
<dbReference type="EMBL" id="VLKP01000006">
    <property type="protein sequence ID" value="TWI10547.1"/>
    <property type="molecule type" value="Genomic_DNA"/>
</dbReference>
<dbReference type="GO" id="GO:0051539">
    <property type="term" value="F:4 iron, 4 sulfur cluster binding"/>
    <property type="evidence" value="ECO:0007669"/>
    <property type="project" value="InterPro"/>
</dbReference>
<keyword evidence="3" id="KW-1185">Reference proteome</keyword>
<dbReference type="Gene3D" id="3.30.70.20">
    <property type="match status" value="1"/>
</dbReference>
<evidence type="ECO:0000313" key="2">
    <source>
        <dbReference type="EMBL" id="TWI10547.1"/>
    </source>
</evidence>
<sequence>MSAPSPCPACTCASACPVGLATSALLEALHADDLDRALALGLLDCTGCGACTRACAAGLPVAGVLVAARDERLRALAARERFRARASRLERRAAERAAKRMPAVHSESVAVTPQRSALPTAAAAALARAKARAAERHKP</sequence>
<dbReference type="RefSeq" id="WP_242006807.1">
    <property type="nucleotide sequence ID" value="NZ_VLKP01000006.1"/>
</dbReference>
<comment type="caution">
    <text evidence="2">The sequence shown here is derived from an EMBL/GenBank/DDBJ whole genome shotgun (WGS) entry which is preliminary data.</text>
</comment>
<evidence type="ECO:0000313" key="3">
    <source>
        <dbReference type="Proteomes" id="UP000316471"/>
    </source>
</evidence>
<dbReference type="PANTHER" id="PTHR43034:SF2">
    <property type="entry name" value="ION-TRANSLOCATING OXIDOREDUCTASE COMPLEX SUBUNIT C"/>
    <property type="match status" value="1"/>
</dbReference>
<protein>
    <recommendedName>
        <fullName evidence="1">4Fe-4S ferredoxin-type domain-containing protein</fullName>
    </recommendedName>
</protein>
<dbReference type="Proteomes" id="UP000316471">
    <property type="component" value="Unassembled WGS sequence"/>
</dbReference>
<dbReference type="GO" id="GO:0009055">
    <property type="term" value="F:electron transfer activity"/>
    <property type="evidence" value="ECO:0007669"/>
    <property type="project" value="InterPro"/>
</dbReference>
<organism evidence="2 3">
    <name type="scientific">Aerolutibacter ruishenii</name>
    <dbReference type="NCBI Taxonomy" id="686800"/>
    <lineage>
        <taxon>Bacteria</taxon>
        <taxon>Pseudomonadati</taxon>
        <taxon>Pseudomonadota</taxon>
        <taxon>Gammaproteobacteria</taxon>
        <taxon>Lysobacterales</taxon>
        <taxon>Lysobacteraceae</taxon>
        <taxon>Aerolutibacter</taxon>
    </lineage>
</organism>
<name>A0A562LSD9_9GAMM</name>
<proteinExistence type="predicted"/>
<dbReference type="AlphaFoldDB" id="A0A562LSD9"/>
<gene>
    <name evidence="2" type="ORF">IP93_01636</name>
</gene>